<evidence type="ECO:0000313" key="2">
    <source>
        <dbReference type="EMBL" id="RKR89037.1"/>
    </source>
</evidence>
<keyword evidence="1" id="KW-1133">Transmembrane helix</keyword>
<feature type="transmembrane region" description="Helical" evidence="1">
    <location>
        <begin position="12"/>
        <end position="34"/>
    </location>
</feature>
<organism evidence="2 3">
    <name type="scientific">Micromonospora pisi</name>
    <dbReference type="NCBI Taxonomy" id="589240"/>
    <lineage>
        <taxon>Bacteria</taxon>
        <taxon>Bacillati</taxon>
        <taxon>Actinomycetota</taxon>
        <taxon>Actinomycetes</taxon>
        <taxon>Micromonosporales</taxon>
        <taxon>Micromonosporaceae</taxon>
        <taxon>Micromonospora</taxon>
    </lineage>
</organism>
<dbReference type="AlphaFoldDB" id="A0A495JJD4"/>
<dbReference type="EMBL" id="RBKT01000001">
    <property type="protein sequence ID" value="RKR89037.1"/>
    <property type="molecule type" value="Genomic_DNA"/>
</dbReference>
<keyword evidence="1" id="KW-0472">Membrane</keyword>
<evidence type="ECO:0000256" key="1">
    <source>
        <dbReference type="SAM" id="Phobius"/>
    </source>
</evidence>
<feature type="transmembrane region" description="Helical" evidence="1">
    <location>
        <begin position="72"/>
        <end position="88"/>
    </location>
</feature>
<evidence type="ECO:0000313" key="3">
    <source>
        <dbReference type="Proteomes" id="UP000277671"/>
    </source>
</evidence>
<proteinExistence type="predicted"/>
<sequence>MYVVPVVATKSTGAAAALELLPGLVGIFGIGNIYAGRVGVGIALMVSYWVLFWINVALMFVFIGFVTWGLTWVAYMIVGSLLAVSGVGRHNSGMVTR</sequence>
<name>A0A495JJD4_9ACTN</name>
<keyword evidence="1" id="KW-0812">Transmembrane</keyword>
<comment type="caution">
    <text evidence="2">The sequence shown here is derived from an EMBL/GenBank/DDBJ whole genome shotgun (WGS) entry which is preliminary data.</text>
</comment>
<accession>A0A495JJD4</accession>
<reference evidence="2 3" key="1">
    <citation type="submission" date="2018-10" db="EMBL/GenBank/DDBJ databases">
        <title>Sequencing the genomes of 1000 actinobacteria strains.</title>
        <authorList>
            <person name="Klenk H.-P."/>
        </authorList>
    </citation>
    <scope>NUCLEOTIDE SEQUENCE [LARGE SCALE GENOMIC DNA]</scope>
    <source>
        <strain evidence="2 3">DSM 45175</strain>
    </source>
</reference>
<gene>
    <name evidence="2" type="ORF">BDK92_3374</name>
</gene>
<protein>
    <submittedName>
        <fullName evidence="2">Uncharacterized protein</fullName>
    </submittedName>
</protein>
<feature type="transmembrane region" description="Helical" evidence="1">
    <location>
        <begin position="46"/>
        <end position="66"/>
    </location>
</feature>
<dbReference type="Proteomes" id="UP000277671">
    <property type="component" value="Unassembled WGS sequence"/>
</dbReference>
<keyword evidence="3" id="KW-1185">Reference proteome</keyword>